<comment type="caution">
    <text evidence="1">The sequence shown here is derived from an EMBL/GenBank/DDBJ whole genome shotgun (WGS) entry which is preliminary data.</text>
</comment>
<reference evidence="2" key="1">
    <citation type="submission" date="2014-09" db="EMBL/GenBank/DDBJ databases">
        <authorList>
            <person name="Mudge J."/>
            <person name="Ramaraj T."/>
            <person name="Lindquist I.E."/>
            <person name="Bharti A.K."/>
            <person name="Sundararajan A."/>
            <person name="Cameron C.T."/>
            <person name="Woodward J.E."/>
            <person name="May G.D."/>
            <person name="Brubaker C."/>
            <person name="Broadhvest J."/>
            <person name="Wilkins T.A."/>
        </authorList>
    </citation>
    <scope>NUCLEOTIDE SEQUENCE</scope>
    <source>
        <strain evidence="2">cv. AKA8401</strain>
    </source>
</reference>
<protein>
    <submittedName>
        <fullName evidence="1">Uncharacterized protein</fullName>
    </submittedName>
</protein>
<sequence length="26" mass="2824">MSLRAIRVSLSILNCSTGNINNGMKM</sequence>
<gene>
    <name evidence="1" type="ORF">F383_31865</name>
</gene>
<evidence type="ECO:0000313" key="1">
    <source>
        <dbReference type="EMBL" id="KHG05992.1"/>
    </source>
</evidence>
<proteinExistence type="predicted"/>
<dbReference type="Proteomes" id="UP000032142">
    <property type="component" value="Unassembled WGS sequence"/>
</dbReference>
<evidence type="ECO:0000313" key="2">
    <source>
        <dbReference type="Proteomes" id="UP000032142"/>
    </source>
</evidence>
<dbReference type="EMBL" id="JRRC01441537">
    <property type="protein sequence ID" value="KHG05992.1"/>
    <property type="molecule type" value="Genomic_DNA"/>
</dbReference>
<name>A0A0B0N056_GOSAR</name>
<organism evidence="1 2">
    <name type="scientific">Gossypium arboreum</name>
    <name type="common">Tree cotton</name>
    <name type="synonym">Gossypium nanking</name>
    <dbReference type="NCBI Taxonomy" id="29729"/>
    <lineage>
        <taxon>Eukaryota</taxon>
        <taxon>Viridiplantae</taxon>
        <taxon>Streptophyta</taxon>
        <taxon>Embryophyta</taxon>
        <taxon>Tracheophyta</taxon>
        <taxon>Spermatophyta</taxon>
        <taxon>Magnoliopsida</taxon>
        <taxon>eudicotyledons</taxon>
        <taxon>Gunneridae</taxon>
        <taxon>Pentapetalae</taxon>
        <taxon>rosids</taxon>
        <taxon>malvids</taxon>
        <taxon>Malvales</taxon>
        <taxon>Malvaceae</taxon>
        <taxon>Malvoideae</taxon>
        <taxon>Gossypium</taxon>
    </lineage>
</organism>
<dbReference type="AlphaFoldDB" id="A0A0B0N056"/>
<accession>A0A0B0N056</accession>
<keyword evidence="2" id="KW-1185">Reference proteome</keyword>